<dbReference type="InterPro" id="IPR010982">
    <property type="entry name" value="Lambda_DNA-bd_dom_sf"/>
</dbReference>
<organism evidence="3 4">
    <name type="scientific">Porphyromonas miyakawae</name>
    <dbReference type="NCBI Taxonomy" id="3137470"/>
    <lineage>
        <taxon>Bacteria</taxon>
        <taxon>Pseudomonadati</taxon>
        <taxon>Bacteroidota</taxon>
        <taxon>Bacteroidia</taxon>
        <taxon>Bacteroidales</taxon>
        <taxon>Porphyromonadaceae</taxon>
        <taxon>Porphyromonas</taxon>
    </lineage>
</organism>
<comment type="caution">
    <text evidence="3">The sequence shown here is derived from an EMBL/GenBank/DDBJ whole genome shotgun (WGS) entry which is preliminary data.</text>
</comment>
<dbReference type="InterPro" id="IPR050807">
    <property type="entry name" value="TransReg_Diox_bact_type"/>
</dbReference>
<dbReference type="CDD" id="cd00093">
    <property type="entry name" value="HTH_XRE"/>
    <property type="match status" value="1"/>
</dbReference>
<dbReference type="InterPro" id="IPR001387">
    <property type="entry name" value="Cro/C1-type_HTH"/>
</dbReference>
<dbReference type="EMBL" id="BAAFSF010000004">
    <property type="protein sequence ID" value="GAB1252164.1"/>
    <property type="molecule type" value="Genomic_DNA"/>
</dbReference>
<evidence type="ECO:0000259" key="2">
    <source>
        <dbReference type="PROSITE" id="PS50943"/>
    </source>
</evidence>
<dbReference type="PROSITE" id="PS50943">
    <property type="entry name" value="HTH_CROC1"/>
    <property type="match status" value="1"/>
</dbReference>
<evidence type="ECO:0000313" key="4">
    <source>
        <dbReference type="Proteomes" id="UP001628220"/>
    </source>
</evidence>
<dbReference type="Proteomes" id="UP001628220">
    <property type="component" value="Unassembled WGS sequence"/>
</dbReference>
<name>A0ABQ0E393_9PORP</name>
<sequence>MQTNNHKIEDYDAILDSRYGAEGTDSRNAFEEEARAFYASQILLKARKEVGLTQAELAKRVGTSKSYISKIETGSVEPSVGLFYRIISALGLRVEIVKPLGV</sequence>
<dbReference type="SMART" id="SM00530">
    <property type="entry name" value="HTH_XRE"/>
    <property type="match status" value="1"/>
</dbReference>
<proteinExistence type="predicted"/>
<dbReference type="SUPFAM" id="SSF47413">
    <property type="entry name" value="lambda repressor-like DNA-binding domains"/>
    <property type="match status" value="1"/>
</dbReference>
<protein>
    <submittedName>
        <fullName evidence="3">Helix-turn-helix transcriptional regulator</fullName>
    </submittedName>
</protein>
<feature type="domain" description="HTH cro/C1-type" evidence="2">
    <location>
        <begin position="43"/>
        <end position="97"/>
    </location>
</feature>
<evidence type="ECO:0000313" key="3">
    <source>
        <dbReference type="EMBL" id="GAB1252164.1"/>
    </source>
</evidence>
<keyword evidence="1" id="KW-0238">DNA-binding</keyword>
<keyword evidence="4" id="KW-1185">Reference proteome</keyword>
<gene>
    <name evidence="3" type="ORF">Tsumi_12700</name>
</gene>
<reference evidence="3 4" key="1">
    <citation type="journal article" date="2025" name="Int. J. Syst. Evol. Microbiol.">
        <title>Desulfovibrio falkowii sp. nov., Porphyromonas miyakawae sp. nov., Mediterraneibacter flintii sp. nov. and Owariibacterium komagatae gen. nov., sp. nov., isolated from human faeces.</title>
        <authorList>
            <person name="Hamaguchi T."/>
            <person name="Ohara M."/>
            <person name="Hisatomi A."/>
            <person name="Sekiguchi K."/>
            <person name="Takeda J.I."/>
            <person name="Ueyama J."/>
            <person name="Ito M."/>
            <person name="Nishiwaki H."/>
            <person name="Ogi T."/>
            <person name="Hirayama M."/>
            <person name="Ohkuma M."/>
            <person name="Sakamoto M."/>
            <person name="Ohno K."/>
        </authorList>
    </citation>
    <scope>NUCLEOTIDE SEQUENCE [LARGE SCALE GENOMIC DNA]</scope>
    <source>
        <strain evidence="3 4">13CB11C</strain>
    </source>
</reference>
<dbReference type="PANTHER" id="PTHR46797">
    <property type="entry name" value="HTH-TYPE TRANSCRIPTIONAL REGULATOR"/>
    <property type="match status" value="1"/>
</dbReference>
<accession>A0ABQ0E393</accession>
<dbReference type="Pfam" id="PF01381">
    <property type="entry name" value="HTH_3"/>
    <property type="match status" value="1"/>
</dbReference>
<evidence type="ECO:0000256" key="1">
    <source>
        <dbReference type="ARBA" id="ARBA00023125"/>
    </source>
</evidence>
<dbReference type="RefSeq" id="WP_411915929.1">
    <property type="nucleotide sequence ID" value="NZ_BAAFSF010000004.1"/>
</dbReference>
<dbReference type="Gene3D" id="1.10.260.40">
    <property type="entry name" value="lambda repressor-like DNA-binding domains"/>
    <property type="match status" value="1"/>
</dbReference>
<dbReference type="PANTHER" id="PTHR46797:SF1">
    <property type="entry name" value="METHYLPHOSPHONATE SYNTHASE"/>
    <property type="match status" value="1"/>
</dbReference>